<sequence>MARKPVEGYFVKYMDVVWAVKGCFHPENFVVAVPHYYKGVKIKRLNDALSLVKEKFPHLLKYVEEIGFDVPLVPLEESEILDPFNARTEGVVKEFTELFHDVGVTGSHLYLGRGNDIDVLTFNRENYSKLVELRNANVITPLDEVEESEVESLDMGDFLKLKRKRYLEGKYKGVPYTFKIVDCVDFGKVKEVRDFEGKIVVERAIRPYTLPAVYSFKDYLLTSFRTRFTELSEGTVLYVKGKLLVREDFKDIDLDVSREVKVLETR</sequence>
<reference evidence="1" key="1">
    <citation type="submission" date="2024-07" db="EMBL/GenBank/DDBJ databases">
        <title>Metagenome and Metagenome-Assembled Genomes of Archaea from a hot spring from the geothermal field of Los Azufres, Mexico.</title>
        <authorList>
            <person name="Marin-Paredes R."/>
            <person name="Martinez-Romero E."/>
            <person name="Servin-Garciduenas L.E."/>
        </authorList>
    </citation>
    <scope>NUCLEOTIDE SEQUENCE</scope>
    <source>
        <strain evidence="1">AZ1-454</strain>
    </source>
</reference>
<protein>
    <submittedName>
        <fullName evidence="1">Uncharacterized protein</fullName>
    </submittedName>
</protein>
<proteinExistence type="predicted"/>
<dbReference type="Proteomes" id="UP000053480">
    <property type="component" value="Unassembled WGS sequence"/>
</dbReference>
<name>A0ACC6TPW8_9CREN</name>
<evidence type="ECO:0000313" key="1">
    <source>
        <dbReference type="EMBL" id="MEW9491756.1"/>
    </source>
</evidence>
<accession>A0ACC6TPW8</accession>
<evidence type="ECO:0000313" key="2">
    <source>
        <dbReference type="Proteomes" id="UP000053480"/>
    </source>
</evidence>
<organism evidence="1 2">
    <name type="scientific">Candidatus Aramenus sulfurataquae</name>
    <dbReference type="NCBI Taxonomy" id="1326980"/>
    <lineage>
        <taxon>Archaea</taxon>
        <taxon>Thermoproteota</taxon>
        <taxon>Thermoprotei</taxon>
        <taxon>Sulfolobales</taxon>
        <taxon>Sulfolobaceae</taxon>
        <taxon>Candidatus Aramenus</taxon>
    </lineage>
</organism>
<dbReference type="EMBL" id="JZWS03000007">
    <property type="protein sequence ID" value="MEW9491756.1"/>
    <property type="molecule type" value="Genomic_DNA"/>
</dbReference>
<gene>
    <name evidence="1" type="ORF">TQ35_0006100</name>
</gene>
<comment type="caution">
    <text evidence="1">The sequence shown here is derived from an EMBL/GenBank/DDBJ whole genome shotgun (WGS) entry which is preliminary data.</text>
</comment>